<keyword evidence="4" id="KW-1185">Reference proteome</keyword>
<protein>
    <submittedName>
        <fullName evidence="3">Barnase inhibitor</fullName>
    </submittedName>
</protein>
<gene>
    <name evidence="3" type="ORF">BET01_20120</name>
</gene>
<dbReference type="InterPro" id="IPR035905">
    <property type="entry name" value="Barstar-like_sf"/>
</dbReference>
<dbReference type="Proteomes" id="UP000284277">
    <property type="component" value="Unassembled WGS sequence"/>
</dbReference>
<comment type="caution">
    <text evidence="3">The sequence shown here is derived from an EMBL/GenBank/DDBJ whole genome shotgun (WGS) entry which is preliminary data.</text>
</comment>
<dbReference type="SUPFAM" id="SSF52038">
    <property type="entry name" value="Barstar-related"/>
    <property type="match status" value="1"/>
</dbReference>
<dbReference type="RefSeq" id="WP_120196993.1">
    <property type="nucleotide sequence ID" value="NZ_MCIA01000017.1"/>
</dbReference>
<dbReference type="InterPro" id="IPR000468">
    <property type="entry name" value="Barstar"/>
</dbReference>
<evidence type="ECO:0000256" key="1">
    <source>
        <dbReference type="ARBA" id="ARBA00006845"/>
    </source>
</evidence>
<name>A0A419T2I8_9FIRM</name>
<feature type="domain" description="Barstar (barnase inhibitor)" evidence="2">
    <location>
        <begin position="9"/>
        <end position="86"/>
    </location>
</feature>
<organism evidence="3 4">
    <name type="scientific">Lacrimispora algidixylanolytica</name>
    <dbReference type="NCBI Taxonomy" id="94868"/>
    <lineage>
        <taxon>Bacteria</taxon>
        <taxon>Bacillati</taxon>
        <taxon>Bacillota</taxon>
        <taxon>Clostridia</taxon>
        <taxon>Lachnospirales</taxon>
        <taxon>Lachnospiraceae</taxon>
        <taxon>Lacrimispora</taxon>
    </lineage>
</organism>
<evidence type="ECO:0000259" key="2">
    <source>
        <dbReference type="Pfam" id="PF01337"/>
    </source>
</evidence>
<dbReference type="OrthoDB" id="7575400at2"/>
<dbReference type="Gene3D" id="3.30.370.10">
    <property type="entry name" value="Barstar-like"/>
    <property type="match status" value="1"/>
</dbReference>
<dbReference type="AlphaFoldDB" id="A0A419T2I8"/>
<reference evidence="3 4" key="1">
    <citation type="submission" date="2016-08" db="EMBL/GenBank/DDBJ databases">
        <title>A new outlook on sporulation: Clostridium algidixylanolyticum.</title>
        <authorList>
            <person name="Poppleton D.I."/>
            <person name="Gribaldo S."/>
        </authorList>
    </citation>
    <scope>NUCLEOTIDE SEQUENCE [LARGE SCALE GENOMIC DNA]</scope>
    <source>
        <strain evidence="3 4">SPL73</strain>
    </source>
</reference>
<sequence length="98" mass="11541">MDNDARVEIIIIDVTEIRDPKELHAILKKELDFPTFYGMNWDAFWDAITGLVELPEKLVIKGWDNIVKVLPNDAKIMKRLIDKFNKDYPICKCTVEYR</sequence>
<comment type="similarity">
    <text evidence="1">Belongs to the barstar family.</text>
</comment>
<evidence type="ECO:0000313" key="3">
    <source>
        <dbReference type="EMBL" id="RKD31628.1"/>
    </source>
</evidence>
<dbReference type="EMBL" id="MCIA01000017">
    <property type="protein sequence ID" value="RKD31628.1"/>
    <property type="molecule type" value="Genomic_DNA"/>
</dbReference>
<proteinExistence type="inferred from homology"/>
<dbReference type="Pfam" id="PF01337">
    <property type="entry name" value="Barstar"/>
    <property type="match status" value="1"/>
</dbReference>
<accession>A0A419T2I8</accession>
<evidence type="ECO:0000313" key="4">
    <source>
        <dbReference type="Proteomes" id="UP000284277"/>
    </source>
</evidence>